<comment type="caution">
    <text evidence="5">The sequence shown here is derived from an EMBL/GenBank/DDBJ whole genome shotgun (WGS) entry which is preliminary data.</text>
</comment>
<dbReference type="InterPro" id="IPR052016">
    <property type="entry name" value="Bact_Sigma-Reg"/>
</dbReference>
<dbReference type="PANTHER" id="PTHR43156">
    <property type="entry name" value="STAGE II SPORULATION PROTEIN E-RELATED"/>
    <property type="match status" value="1"/>
</dbReference>
<accession>A0A2S4JFX0</accession>
<feature type="domain" description="GAF" evidence="3">
    <location>
        <begin position="229"/>
        <end position="392"/>
    </location>
</feature>
<feature type="domain" description="PPM-type phosphatase" evidence="4">
    <location>
        <begin position="419"/>
        <end position="642"/>
    </location>
</feature>
<feature type="transmembrane region" description="Helical" evidence="2">
    <location>
        <begin position="92"/>
        <end position="111"/>
    </location>
</feature>
<dbReference type="RefSeq" id="WP_103681057.1">
    <property type="nucleotide sequence ID" value="NZ_LPWH01000122.1"/>
</dbReference>
<feature type="transmembrane region" description="Helical" evidence="2">
    <location>
        <begin position="153"/>
        <end position="170"/>
    </location>
</feature>
<dbReference type="Pfam" id="PF07228">
    <property type="entry name" value="SpoIIE"/>
    <property type="match status" value="1"/>
</dbReference>
<reference evidence="6" key="1">
    <citation type="submission" date="2015-12" db="EMBL/GenBank/DDBJ databases">
        <authorList>
            <person name="Lodha T.D."/>
            <person name="Chintalapati S."/>
            <person name="Chintalapati V.R."/>
            <person name="Sravanthi T."/>
        </authorList>
    </citation>
    <scope>NUCLEOTIDE SEQUENCE [LARGE SCALE GENOMIC DNA]</scope>
    <source>
        <strain evidence="6">JC133</strain>
    </source>
</reference>
<keyword evidence="6" id="KW-1185">Reference proteome</keyword>
<dbReference type="InterPro" id="IPR003018">
    <property type="entry name" value="GAF"/>
</dbReference>
<keyword evidence="2" id="KW-0812">Transmembrane</keyword>
<dbReference type="InterPro" id="IPR001932">
    <property type="entry name" value="PPM-type_phosphatase-like_dom"/>
</dbReference>
<evidence type="ECO:0000256" key="2">
    <source>
        <dbReference type="SAM" id="Phobius"/>
    </source>
</evidence>
<organism evidence="5 6">
    <name type="scientific">Alkalispirochaeta sphaeroplastigenens</name>
    <dbReference type="NCBI Taxonomy" id="1187066"/>
    <lineage>
        <taxon>Bacteria</taxon>
        <taxon>Pseudomonadati</taxon>
        <taxon>Spirochaetota</taxon>
        <taxon>Spirochaetia</taxon>
        <taxon>Spirochaetales</taxon>
        <taxon>Spirochaetaceae</taxon>
        <taxon>Alkalispirochaeta</taxon>
    </lineage>
</organism>
<dbReference type="PANTHER" id="PTHR43156:SF2">
    <property type="entry name" value="STAGE II SPORULATION PROTEIN E"/>
    <property type="match status" value="1"/>
</dbReference>
<proteinExistence type="predicted"/>
<evidence type="ECO:0000313" key="5">
    <source>
        <dbReference type="EMBL" id="POQ98457.1"/>
    </source>
</evidence>
<keyword evidence="1" id="KW-0378">Hydrolase</keyword>
<dbReference type="SMART" id="SM00331">
    <property type="entry name" value="PP2C_SIG"/>
    <property type="match status" value="1"/>
</dbReference>
<dbReference type="Gene3D" id="3.30.450.40">
    <property type="match status" value="1"/>
</dbReference>
<feature type="transmembrane region" description="Helical" evidence="2">
    <location>
        <begin position="6"/>
        <end position="27"/>
    </location>
</feature>
<gene>
    <name evidence="5" type="ORF">AU468_12750</name>
</gene>
<dbReference type="Proteomes" id="UP000237350">
    <property type="component" value="Unassembled WGS sequence"/>
</dbReference>
<evidence type="ECO:0000256" key="1">
    <source>
        <dbReference type="ARBA" id="ARBA00022801"/>
    </source>
</evidence>
<dbReference type="Gene3D" id="3.60.40.10">
    <property type="entry name" value="PPM-type phosphatase domain"/>
    <property type="match status" value="1"/>
</dbReference>
<feature type="transmembrane region" description="Helical" evidence="2">
    <location>
        <begin position="117"/>
        <end position="133"/>
    </location>
</feature>
<evidence type="ECO:0000313" key="6">
    <source>
        <dbReference type="Proteomes" id="UP000237350"/>
    </source>
</evidence>
<keyword evidence="2" id="KW-1133">Transmembrane helix</keyword>
<dbReference type="InterPro" id="IPR036457">
    <property type="entry name" value="PPM-type-like_dom_sf"/>
</dbReference>
<name>A0A2S4JFX0_9SPIO</name>
<evidence type="ECO:0008006" key="7">
    <source>
        <dbReference type="Google" id="ProtNLM"/>
    </source>
</evidence>
<dbReference type="Pfam" id="PF01590">
    <property type="entry name" value="GAF"/>
    <property type="match status" value="1"/>
</dbReference>
<sequence>MVNNITVSSAGVLFFFSLVLVAVLVHFARLCNRDDARPLILAALILLVRDGIIWFVPLPLLVQRLALSWGFAGAFLCFIAWTGFYRRSNRTLWTAIALALGIGALCLLFPAGAYRRSFFLPPLLAGLAGIALFRVDRYNLSSAREVEEVRPHLGTALAISGLALLLWPLASGGAQVGLLLAGTLPLWSTGGAFIPGAIKAFQREVRFQQQNTDYIFDFMSKVGDLREKDTRLILDPALETILRATRADSGVVVTRLDGDFRVRAVHGFFPPPFPVPDIVKIKLQGLRNFLTQVPVSFVTPVWGDVLRTGESVLVPEAAKHPDLAGHARDRVLHLRSFMTLPLIVNGGVWGLVSIARRDDPQLFNRADLSRARSMVNFVALAMENYTAYAKLLQARRVERDLEIAATIQESFLAPSDVRAAGVEIAAVCRPVRGVGGDYYDIVSLGASRVALIVSDVAGKGVPAALVMMIVRTAARLALEETADAGEVLRMINTAVSGSVGEDRFATVGIVIVDTARGEAAVASAGHHPLLLLTPEGTVRGECDVEGLPVGIEQTASYPSRTVPFPAGSWGVLYTDGFLEAVNRQGHEFGLQRLVGALQHGAGSSAEASPGARAVLDGVVSSVAAFAEGAAAQDDMTMVVFRGQG</sequence>
<dbReference type="InterPro" id="IPR029016">
    <property type="entry name" value="GAF-like_dom_sf"/>
</dbReference>
<evidence type="ECO:0000259" key="4">
    <source>
        <dbReference type="SMART" id="SM00331"/>
    </source>
</evidence>
<keyword evidence="2" id="KW-0472">Membrane</keyword>
<protein>
    <recommendedName>
        <fullName evidence="7">PPM-type phosphatase domain-containing protein</fullName>
    </recommendedName>
</protein>
<dbReference type="GO" id="GO:0016791">
    <property type="term" value="F:phosphatase activity"/>
    <property type="evidence" value="ECO:0007669"/>
    <property type="project" value="TreeGrafter"/>
</dbReference>
<dbReference type="AlphaFoldDB" id="A0A2S4JFX0"/>
<feature type="transmembrane region" description="Helical" evidence="2">
    <location>
        <begin position="39"/>
        <end position="60"/>
    </location>
</feature>
<dbReference type="SMART" id="SM00065">
    <property type="entry name" value="GAF"/>
    <property type="match status" value="1"/>
</dbReference>
<dbReference type="SUPFAM" id="SSF55781">
    <property type="entry name" value="GAF domain-like"/>
    <property type="match status" value="1"/>
</dbReference>
<feature type="transmembrane region" description="Helical" evidence="2">
    <location>
        <begin position="66"/>
        <end position="85"/>
    </location>
</feature>
<dbReference type="EMBL" id="LPWH01000122">
    <property type="protein sequence ID" value="POQ98457.1"/>
    <property type="molecule type" value="Genomic_DNA"/>
</dbReference>
<evidence type="ECO:0000259" key="3">
    <source>
        <dbReference type="SMART" id="SM00065"/>
    </source>
</evidence>
<dbReference type="OrthoDB" id="9773346at2"/>